<keyword evidence="2" id="KW-1185">Reference proteome</keyword>
<proteinExistence type="predicted"/>
<dbReference type="RefSeq" id="XP_056055059.1">
    <property type="nucleotide sequence ID" value="XM_056198074.1"/>
</dbReference>
<dbReference type="GeneID" id="80887365"/>
<protein>
    <submittedName>
        <fullName evidence="1">Uncharacterized protein</fullName>
    </submittedName>
</protein>
<reference evidence="1" key="1">
    <citation type="journal article" date="2023" name="Access Microbiol">
        <title>De-novo genome assembly for Akanthomyces muscarius, a biocontrol agent of insect agricultural pests.</title>
        <authorList>
            <person name="Erdos Z."/>
            <person name="Studholme D.J."/>
            <person name="Raymond B."/>
            <person name="Sharma M."/>
        </authorList>
    </citation>
    <scope>NUCLEOTIDE SEQUENCE</scope>
    <source>
        <strain evidence="1">Ve6</strain>
    </source>
</reference>
<comment type="caution">
    <text evidence="1">The sequence shown here is derived from an EMBL/GenBank/DDBJ whole genome shotgun (WGS) entry which is preliminary data.</text>
</comment>
<dbReference type="KEGG" id="amus:LMH87_000206"/>
<evidence type="ECO:0000313" key="2">
    <source>
        <dbReference type="Proteomes" id="UP001144673"/>
    </source>
</evidence>
<gene>
    <name evidence="1" type="ORF">LMH87_000206</name>
</gene>
<sequence length="139" mass="15742">MYHLSAHPFPLLLSIRTDRSFHHHHHDTIPPTKTPWPGPSFHVFIANQYLTHSSHLLSLTVFSPRPEPTDPTHTAILDGPRKLDQPGLVHLSIFSYGYGELSAPARTTCFYSVHLAPHGLDRNTTNKYPTAEATHHQTW</sequence>
<organism evidence="1 2">
    <name type="scientific">Akanthomyces muscarius</name>
    <name type="common">Entomopathogenic fungus</name>
    <name type="synonym">Lecanicillium muscarium</name>
    <dbReference type="NCBI Taxonomy" id="2231603"/>
    <lineage>
        <taxon>Eukaryota</taxon>
        <taxon>Fungi</taxon>
        <taxon>Dikarya</taxon>
        <taxon>Ascomycota</taxon>
        <taxon>Pezizomycotina</taxon>
        <taxon>Sordariomycetes</taxon>
        <taxon>Hypocreomycetidae</taxon>
        <taxon>Hypocreales</taxon>
        <taxon>Cordycipitaceae</taxon>
        <taxon>Akanthomyces</taxon>
    </lineage>
</organism>
<evidence type="ECO:0000313" key="1">
    <source>
        <dbReference type="EMBL" id="KAJ4154935.1"/>
    </source>
</evidence>
<accession>A0A9W8QGU6</accession>
<dbReference type="AlphaFoldDB" id="A0A9W8QGU6"/>
<dbReference type="EMBL" id="JAJHUN010000007">
    <property type="protein sequence ID" value="KAJ4154935.1"/>
    <property type="molecule type" value="Genomic_DNA"/>
</dbReference>
<name>A0A9W8QGU6_AKAMU</name>
<dbReference type="Proteomes" id="UP001144673">
    <property type="component" value="Chromosome 6"/>
</dbReference>